<evidence type="ECO:0000313" key="2">
    <source>
        <dbReference type="Proteomes" id="UP000215215"/>
    </source>
</evidence>
<reference evidence="1 2" key="1">
    <citation type="submission" date="2017-07" db="EMBL/GenBank/DDBJ databases">
        <title>Recovery of genomes from metagenomes via a dereplication, aggregation, and scoring strategy.</title>
        <authorList>
            <person name="Sieber C.M."/>
            <person name="Probst A.J."/>
            <person name="Sharrar A."/>
            <person name="Thomas B.C."/>
            <person name="Hess M."/>
            <person name="Tringe S.G."/>
            <person name="Banfield J.F."/>
        </authorList>
    </citation>
    <scope>NUCLEOTIDE SEQUENCE [LARGE SCALE GENOMIC DNA]</scope>
    <source>
        <strain evidence="1">JGI_Cruoil_03_44_89</strain>
    </source>
</reference>
<comment type="caution">
    <text evidence="1">The sequence shown here is derived from an EMBL/GenBank/DDBJ whole genome shotgun (WGS) entry which is preliminary data.</text>
</comment>
<dbReference type="EMBL" id="NOZQ01000116">
    <property type="protein sequence ID" value="OYD15486.1"/>
    <property type="molecule type" value="Genomic_DNA"/>
</dbReference>
<protein>
    <submittedName>
        <fullName evidence="1">Uncharacterized protein</fullName>
    </submittedName>
</protein>
<dbReference type="AlphaFoldDB" id="A0A235BTE6"/>
<sequence>MFDGYSLELIERFEKDTLEEVEKFWLDKYLFLWDDYTIKLGGDLSQDLFWTDEVEQGKYRIRFGMFMSYKEVQRIKNELSPMQNELRIIPFKFESGRFGKLF</sequence>
<gene>
    <name evidence="1" type="ORF">CH333_05565</name>
</gene>
<accession>A0A235BTE6</accession>
<name>A0A235BTE6_UNCW3</name>
<organism evidence="1 2">
    <name type="scientific">candidate division WOR-3 bacterium JGI_Cruoil_03_44_89</name>
    <dbReference type="NCBI Taxonomy" id="1973748"/>
    <lineage>
        <taxon>Bacteria</taxon>
        <taxon>Bacteria division WOR-3</taxon>
    </lineage>
</organism>
<dbReference type="Proteomes" id="UP000215215">
    <property type="component" value="Unassembled WGS sequence"/>
</dbReference>
<proteinExistence type="predicted"/>
<evidence type="ECO:0000313" key="1">
    <source>
        <dbReference type="EMBL" id="OYD15486.1"/>
    </source>
</evidence>